<sequence length="389" mass="42845">MPQGSILLVHGTGVRLGKYEKSLEVAEKTASECSLGRNLFPCAWGDSLGVEFEGLSLPDVPTAEVELKAEEDLAQWIWILDDPLVELSLLGIPDGSAANAGVLNPEGPTPAEQNLEQVRAYAPSLEFRQLLARGGLEDVWEPARTRILSDKVTERAFEASEHEPQEAFRALARALVAQLHVEAISRSRPALSAVHREKLVQRLLIDWKQQVFGISDRFLKFVARAGTRYVRDRRNALNAVAALPLGDVLLYQTNGAKIRSFIKSKIESCPAPVTIVAHSLGGMACVDLLALGDIPQVDGLVTLGSQSSFMHEIGSLSSLKPGEKLREGFPRWLNVFDRNDFLSFFASRIFPNAIDFEVASGQPFPESHSAYFGNEVVWTRIRSFITGRE</sequence>
<dbReference type="EMBL" id="CP030050">
    <property type="protein sequence ID" value="QOZ66808.1"/>
    <property type="molecule type" value="Genomic_DNA"/>
</dbReference>
<dbReference type="RefSeq" id="WP_092220178.1">
    <property type="nucleotide sequence ID" value="NZ_CP030050.1"/>
</dbReference>
<organism evidence="1 2">
    <name type="scientific">Bradyrhizobium arachidis</name>
    <dbReference type="NCBI Taxonomy" id="858423"/>
    <lineage>
        <taxon>Bacteria</taxon>
        <taxon>Pseudomonadati</taxon>
        <taxon>Pseudomonadota</taxon>
        <taxon>Alphaproteobacteria</taxon>
        <taxon>Hyphomicrobiales</taxon>
        <taxon>Nitrobacteraceae</taxon>
        <taxon>Bradyrhizobium</taxon>
    </lineage>
</organism>
<name>A0AAE7NIP5_9BRAD</name>
<evidence type="ECO:0008006" key="3">
    <source>
        <dbReference type="Google" id="ProtNLM"/>
    </source>
</evidence>
<evidence type="ECO:0000313" key="1">
    <source>
        <dbReference type="EMBL" id="QOZ66808.1"/>
    </source>
</evidence>
<accession>A0AAE7NIP5</accession>
<dbReference type="Proteomes" id="UP000594015">
    <property type="component" value="Chromosome"/>
</dbReference>
<dbReference type="AlphaFoldDB" id="A0AAE7NIP5"/>
<protein>
    <recommendedName>
        <fullName evidence="3">Alpha/beta hydrolase</fullName>
    </recommendedName>
</protein>
<dbReference type="InterPro" id="IPR029058">
    <property type="entry name" value="AB_hydrolase_fold"/>
</dbReference>
<dbReference type="SUPFAM" id="SSF53474">
    <property type="entry name" value="alpha/beta-Hydrolases"/>
    <property type="match status" value="1"/>
</dbReference>
<reference evidence="1 2" key="1">
    <citation type="submission" date="2018-06" db="EMBL/GenBank/DDBJ databases">
        <title>Comparative genomics of Bradyrhizobium nodulating Arachidis hypogaea.</title>
        <authorList>
            <person name="Li Y."/>
        </authorList>
    </citation>
    <scope>NUCLEOTIDE SEQUENCE [LARGE SCALE GENOMIC DNA]</scope>
    <source>
        <strain evidence="1 2">CCBAU 051107</strain>
    </source>
</reference>
<proteinExistence type="predicted"/>
<dbReference type="KEGG" id="barh:WN72_11140"/>
<gene>
    <name evidence="1" type="ORF">WN72_11140</name>
</gene>
<evidence type="ECO:0000313" key="2">
    <source>
        <dbReference type="Proteomes" id="UP000594015"/>
    </source>
</evidence>
<dbReference type="Gene3D" id="3.40.50.1820">
    <property type="entry name" value="alpha/beta hydrolase"/>
    <property type="match status" value="1"/>
</dbReference>